<accession>A0A6L7HYY7</accession>
<evidence type="ECO:0000313" key="2">
    <source>
        <dbReference type="Proteomes" id="UP000474778"/>
    </source>
</evidence>
<organism evidence="1 2">
    <name type="scientific">Shewanella insulae</name>
    <dbReference type="NCBI Taxonomy" id="2681496"/>
    <lineage>
        <taxon>Bacteria</taxon>
        <taxon>Pseudomonadati</taxon>
        <taxon>Pseudomonadota</taxon>
        <taxon>Gammaproteobacteria</taxon>
        <taxon>Alteromonadales</taxon>
        <taxon>Shewanellaceae</taxon>
        <taxon>Shewanella</taxon>
    </lineage>
</organism>
<keyword evidence="2" id="KW-1185">Reference proteome</keyword>
<dbReference type="Proteomes" id="UP000474778">
    <property type="component" value="Unassembled WGS sequence"/>
</dbReference>
<gene>
    <name evidence="1" type="ORF">GNT65_12900</name>
</gene>
<dbReference type="EMBL" id="WRPA01000011">
    <property type="protein sequence ID" value="MXR69562.1"/>
    <property type="molecule type" value="Genomic_DNA"/>
</dbReference>
<comment type="caution">
    <text evidence="1">The sequence shown here is derived from an EMBL/GenBank/DDBJ whole genome shotgun (WGS) entry which is preliminary data.</text>
</comment>
<reference evidence="1 2" key="1">
    <citation type="submission" date="2019-12" db="EMBL/GenBank/DDBJ databases">
        <title>Shewanella insulae sp. nov., isolated from a tidal flat.</title>
        <authorList>
            <person name="Yoon J.-H."/>
        </authorList>
    </citation>
    <scope>NUCLEOTIDE SEQUENCE [LARGE SCALE GENOMIC DNA]</scope>
    <source>
        <strain evidence="1 2">JBTF-M18</strain>
    </source>
</reference>
<dbReference type="RefSeq" id="WP_160796810.1">
    <property type="nucleotide sequence ID" value="NZ_WRPA01000011.1"/>
</dbReference>
<sequence>MADYLISYSFESPTPLSGRPSPKANKTHLDNTLSASVIVNARGLTLAKQKVIARGKQNGVRRLKILSAELLL</sequence>
<dbReference type="AlphaFoldDB" id="A0A6L7HYY7"/>
<evidence type="ECO:0000313" key="1">
    <source>
        <dbReference type="EMBL" id="MXR69562.1"/>
    </source>
</evidence>
<proteinExistence type="predicted"/>
<name>A0A6L7HYY7_9GAMM</name>
<protein>
    <submittedName>
        <fullName evidence="1">Uncharacterized protein</fullName>
    </submittedName>
</protein>